<dbReference type="Proteomes" id="UP001182991">
    <property type="component" value="Unassembled WGS sequence"/>
</dbReference>
<name>A0ABU2KGW4_9FLAO</name>
<feature type="signal peptide" evidence="1">
    <location>
        <begin position="1"/>
        <end position="19"/>
    </location>
</feature>
<proteinExistence type="predicted"/>
<evidence type="ECO:0000256" key="1">
    <source>
        <dbReference type="SAM" id="SignalP"/>
    </source>
</evidence>
<comment type="caution">
    <text evidence="2">The sequence shown here is derived from an EMBL/GenBank/DDBJ whole genome shotgun (WGS) entry which is preliminary data.</text>
</comment>
<keyword evidence="3" id="KW-1185">Reference proteome</keyword>
<feature type="chain" id="PRO_5047454688" description="Lipoprotein" evidence="1">
    <location>
        <begin position="20"/>
        <end position="219"/>
    </location>
</feature>
<protein>
    <recommendedName>
        <fullName evidence="4">Lipoprotein</fullName>
    </recommendedName>
</protein>
<evidence type="ECO:0000313" key="3">
    <source>
        <dbReference type="Proteomes" id="UP001182991"/>
    </source>
</evidence>
<reference evidence="3" key="1">
    <citation type="submission" date="2023-07" db="EMBL/GenBank/DDBJ databases">
        <title>Isolating and identifying novel microbial strains from the Mariana Trench.</title>
        <authorList>
            <person name="Fu H."/>
        </authorList>
    </citation>
    <scope>NUCLEOTIDE SEQUENCE [LARGE SCALE GENOMIC DNA]</scope>
    <source>
        <strain evidence="3">T-y2</strain>
    </source>
</reference>
<keyword evidence="1" id="KW-0732">Signal</keyword>
<accession>A0ABU2KGW4</accession>
<dbReference type="PROSITE" id="PS51257">
    <property type="entry name" value="PROKAR_LIPOPROTEIN"/>
    <property type="match status" value="1"/>
</dbReference>
<dbReference type="EMBL" id="JAVRBG010000003">
    <property type="protein sequence ID" value="MDT0293953.1"/>
    <property type="molecule type" value="Genomic_DNA"/>
</dbReference>
<organism evidence="2 3">
    <name type="scientific">Mesonia ostreae</name>
    <dbReference type="NCBI Taxonomy" id="861110"/>
    <lineage>
        <taxon>Bacteria</taxon>
        <taxon>Pseudomonadati</taxon>
        <taxon>Bacteroidota</taxon>
        <taxon>Flavobacteriia</taxon>
        <taxon>Flavobacteriales</taxon>
        <taxon>Flavobacteriaceae</taxon>
        <taxon>Mesonia</taxon>
    </lineage>
</organism>
<evidence type="ECO:0000313" key="2">
    <source>
        <dbReference type="EMBL" id="MDT0293953.1"/>
    </source>
</evidence>
<sequence>MKNKILLVFIILLSLSSCSSTFTTLSKDEYAELSYTLPAIYIMEKPDYAGIGSKYYSNELNRTTALENHFNKKIDIRSLDVLDSIVIDNQVKLAFTDSKSIQNDIFNKVSREKLGDYYLQLIRYNPKKVETPEWLKDILKTSKTNKNLGFVLHRSYKVNEKRERTDPLVTYQPMQLYSMIWNKKGKLLALEKSDILSEGIEEIEFDKAWKKTIFTLLKK</sequence>
<dbReference type="RefSeq" id="WP_311400901.1">
    <property type="nucleotide sequence ID" value="NZ_JAVRBG010000003.1"/>
</dbReference>
<gene>
    <name evidence="2" type="ORF">RLT85_04840</name>
</gene>
<evidence type="ECO:0008006" key="4">
    <source>
        <dbReference type="Google" id="ProtNLM"/>
    </source>
</evidence>